<dbReference type="InterPro" id="IPR004174">
    <property type="entry name" value="GpW"/>
</dbReference>
<dbReference type="Proteomes" id="UP000075544">
    <property type="component" value="Unassembled WGS sequence"/>
</dbReference>
<evidence type="ECO:0000313" key="2">
    <source>
        <dbReference type="Proteomes" id="UP000075544"/>
    </source>
</evidence>
<accession>A0A150HR47</accession>
<protein>
    <submittedName>
        <fullName evidence="1">Phage head-tail adapter protein</fullName>
    </submittedName>
</protein>
<dbReference type="PATRIC" id="fig|52133.19.peg.2984"/>
<dbReference type="SUPFAM" id="SSF64210">
    <property type="entry name" value="Head-to-tail joining protein W, gpW"/>
    <property type="match status" value="1"/>
</dbReference>
<dbReference type="AlphaFoldDB" id="A0A150HR47"/>
<dbReference type="InterPro" id="IPR036626">
    <property type="entry name" value="GpW_sf"/>
</dbReference>
<reference evidence="1 2" key="1">
    <citation type="journal article" date="2016" name="Sci. Rep.">
        <title>Genomic and phenotypic characterization of the species Acinetobacter venetianus.</title>
        <authorList>
            <person name="Fondi M."/>
            <person name="Maida I."/>
            <person name="Perrin E."/>
            <person name="Orlandini V."/>
            <person name="La Torre L."/>
            <person name="Bosi E."/>
            <person name="Negroni A."/>
            <person name="Zanaroli G."/>
            <person name="Fava F."/>
            <person name="Decorosi F."/>
            <person name="Giovannetti L."/>
            <person name="Viti C."/>
            <person name="Vaneechoutte M."/>
            <person name="Dijkshoorn L."/>
            <person name="Fani R."/>
        </authorList>
    </citation>
    <scope>NUCLEOTIDE SEQUENCE [LARGE SCALE GENOMIC DNA]</scope>
    <source>
        <strain evidence="1 2">LUH13518</strain>
    </source>
</reference>
<sequence>MFDPNTSPLAGMTEPQLQAALNAAQAAYMQLMTGSRTVELSYSQGDGNRSVKYDQVDLQQLLQFINMLKMQLGLPVQRRRPVQFRYTRR</sequence>
<comment type="caution">
    <text evidence="1">The sequence shown here is derived from an EMBL/GenBank/DDBJ whole genome shotgun (WGS) entry which is preliminary data.</text>
</comment>
<dbReference type="Pfam" id="PF02831">
    <property type="entry name" value="gpW"/>
    <property type="match status" value="1"/>
</dbReference>
<dbReference type="EMBL" id="JRHX01000087">
    <property type="protein sequence ID" value="KXZ68778.1"/>
    <property type="molecule type" value="Genomic_DNA"/>
</dbReference>
<evidence type="ECO:0000313" key="1">
    <source>
        <dbReference type="EMBL" id="KXZ68778.1"/>
    </source>
</evidence>
<dbReference type="RefSeq" id="WP_061525492.1">
    <property type="nucleotide sequence ID" value="NZ_JRHX01000087.1"/>
</dbReference>
<organism evidence="1 2">
    <name type="scientific">Acinetobacter venetianus</name>
    <dbReference type="NCBI Taxonomy" id="52133"/>
    <lineage>
        <taxon>Bacteria</taxon>
        <taxon>Pseudomonadati</taxon>
        <taxon>Pseudomonadota</taxon>
        <taxon>Gammaproteobacteria</taxon>
        <taxon>Moraxellales</taxon>
        <taxon>Moraxellaceae</taxon>
        <taxon>Acinetobacter</taxon>
    </lineage>
</organism>
<name>A0A150HR47_9GAMM</name>
<dbReference type="Gene3D" id="3.30.1580.10">
    <property type="entry name" value="Head-to-tail joining protein W"/>
    <property type="match status" value="1"/>
</dbReference>
<proteinExistence type="predicted"/>
<dbReference type="GO" id="GO:0019058">
    <property type="term" value="P:viral life cycle"/>
    <property type="evidence" value="ECO:0007669"/>
    <property type="project" value="InterPro"/>
</dbReference>
<gene>
    <name evidence="1" type="ORF">AVENLUH13518_02938</name>
</gene>